<evidence type="ECO:0000256" key="1">
    <source>
        <dbReference type="SAM" id="MobiDB-lite"/>
    </source>
</evidence>
<feature type="compositionally biased region" description="Polar residues" evidence="1">
    <location>
        <begin position="68"/>
        <end position="82"/>
    </location>
</feature>
<evidence type="ECO:0000313" key="3">
    <source>
        <dbReference type="WBParaSite" id="ACAC_0000363301-mRNA-1"/>
    </source>
</evidence>
<keyword evidence="2" id="KW-1185">Reference proteome</keyword>
<evidence type="ECO:0000313" key="2">
    <source>
        <dbReference type="Proteomes" id="UP000035642"/>
    </source>
</evidence>
<reference evidence="3" key="2">
    <citation type="submission" date="2017-02" db="UniProtKB">
        <authorList>
            <consortium name="WormBaseParasite"/>
        </authorList>
    </citation>
    <scope>IDENTIFICATION</scope>
</reference>
<feature type="region of interest" description="Disordered" evidence="1">
    <location>
        <begin position="68"/>
        <end position="100"/>
    </location>
</feature>
<sequence>LETRRKNIIERRVIPFTFTVYSRSSGVSSKALPIMNSFVNYVLERIAAEVCRFVATKTIFTSYRQSFFAKSSTPSDRSSGESSPVRGQMPSPNIPVVVRT</sequence>
<dbReference type="GO" id="GO:0046982">
    <property type="term" value="F:protein heterodimerization activity"/>
    <property type="evidence" value="ECO:0007669"/>
    <property type="project" value="InterPro"/>
</dbReference>
<dbReference type="SUPFAM" id="SSF47113">
    <property type="entry name" value="Histone-fold"/>
    <property type="match status" value="1"/>
</dbReference>
<dbReference type="AlphaFoldDB" id="A0A0K0D0P1"/>
<name>A0A0K0D0P1_ANGCA</name>
<accession>A0A0K0D0P1</accession>
<dbReference type="Proteomes" id="UP000035642">
    <property type="component" value="Unassembled WGS sequence"/>
</dbReference>
<dbReference type="InterPro" id="IPR009072">
    <property type="entry name" value="Histone-fold"/>
</dbReference>
<reference evidence="2" key="1">
    <citation type="submission" date="2012-09" db="EMBL/GenBank/DDBJ databases">
        <authorList>
            <person name="Martin A.A."/>
        </authorList>
    </citation>
    <scope>NUCLEOTIDE SEQUENCE</scope>
</reference>
<organism evidence="2 3">
    <name type="scientific">Angiostrongylus cantonensis</name>
    <name type="common">Rat lungworm</name>
    <dbReference type="NCBI Taxonomy" id="6313"/>
    <lineage>
        <taxon>Eukaryota</taxon>
        <taxon>Metazoa</taxon>
        <taxon>Ecdysozoa</taxon>
        <taxon>Nematoda</taxon>
        <taxon>Chromadorea</taxon>
        <taxon>Rhabditida</taxon>
        <taxon>Rhabditina</taxon>
        <taxon>Rhabditomorpha</taxon>
        <taxon>Strongyloidea</taxon>
        <taxon>Metastrongylidae</taxon>
        <taxon>Angiostrongylus</taxon>
    </lineage>
</organism>
<dbReference type="WBParaSite" id="ACAC_0000363301-mRNA-1">
    <property type="protein sequence ID" value="ACAC_0000363301-mRNA-1"/>
    <property type="gene ID" value="ACAC_0000363301"/>
</dbReference>
<protein>
    <submittedName>
        <fullName evidence="3">Secreted protein</fullName>
    </submittedName>
</protein>
<proteinExistence type="predicted"/>
<dbReference type="Gene3D" id="1.10.20.10">
    <property type="entry name" value="Histone, subunit A"/>
    <property type="match status" value="1"/>
</dbReference>